<evidence type="ECO:0000313" key="2">
    <source>
        <dbReference type="Proteomes" id="UP000254150"/>
    </source>
</evidence>
<evidence type="ECO:0000313" key="1">
    <source>
        <dbReference type="EMBL" id="SUP61787.1"/>
    </source>
</evidence>
<proteinExistence type="predicted"/>
<accession>A0A380PAC3</accession>
<dbReference type="Proteomes" id="UP000254150">
    <property type="component" value="Unassembled WGS sequence"/>
</dbReference>
<gene>
    <name evidence="1" type="ORF">NCTC7807_04945</name>
</gene>
<reference evidence="1 2" key="1">
    <citation type="submission" date="2018-06" db="EMBL/GenBank/DDBJ databases">
        <authorList>
            <consortium name="Pathogen Informatics"/>
            <person name="Doyle S."/>
        </authorList>
    </citation>
    <scope>NUCLEOTIDE SEQUENCE [LARGE SCALE GENOMIC DNA]</scope>
    <source>
        <strain evidence="1 2">NCTC7807</strain>
    </source>
</reference>
<protein>
    <submittedName>
        <fullName evidence="1">Uncharacterized protein</fullName>
    </submittedName>
</protein>
<name>A0A380PAC3_STRGR</name>
<organism evidence="1 2">
    <name type="scientific">Streptomyces griseus</name>
    <dbReference type="NCBI Taxonomy" id="1911"/>
    <lineage>
        <taxon>Bacteria</taxon>
        <taxon>Bacillati</taxon>
        <taxon>Actinomycetota</taxon>
        <taxon>Actinomycetes</taxon>
        <taxon>Kitasatosporales</taxon>
        <taxon>Streptomycetaceae</taxon>
        <taxon>Streptomyces</taxon>
    </lineage>
</organism>
<dbReference type="AlphaFoldDB" id="A0A380PAC3"/>
<dbReference type="EMBL" id="UHID01000008">
    <property type="protein sequence ID" value="SUP61787.1"/>
    <property type="molecule type" value="Genomic_DNA"/>
</dbReference>
<sequence length="161" mass="17714">MDAALAGLVGTVTGGLAGVFGSWLAQRAQLRLQRESLAHQENIRWVDNKRTLYRDLLIALHNWHDCLMSLWQEGNRDGLHDARTTAYRLGVEAGLIAQPATRIAIKEARRGLLAVQAAMARNQVPQGATDPCSEAKPLLTALEEVLHVELSWADRSAATER</sequence>